<dbReference type="GO" id="GO:0008168">
    <property type="term" value="F:methyltransferase activity"/>
    <property type="evidence" value="ECO:0007669"/>
    <property type="project" value="UniProtKB-KW"/>
</dbReference>
<dbReference type="Proteomes" id="UP000033867">
    <property type="component" value="Unassembled WGS sequence"/>
</dbReference>
<protein>
    <submittedName>
        <fullName evidence="3">Methyltransferase type 11</fullName>
    </submittedName>
</protein>
<accession>A0A0G1DHG6</accession>
<reference evidence="3 4" key="1">
    <citation type="journal article" date="2015" name="Nature">
        <title>rRNA introns, odd ribosomes, and small enigmatic genomes across a large radiation of phyla.</title>
        <authorList>
            <person name="Brown C.T."/>
            <person name="Hug L.A."/>
            <person name="Thomas B.C."/>
            <person name="Sharon I."/>
            <person name="Castelle C.J."/>
            <person name="Singh A."/>
            <person name="Wilkins M.J."/>
            <person name="Williams K.H."/>
            <person name="Banfield J.F."/>
        </authorList>
    </citation>
    <scope>NUCLEOTIDE SEQUENCE [LARGE SCALE GENOMIC DNA]</scope>
</reference>
<proteinExistence type="predicted"/>
<dbReference type="Pfam" id="PF13649">
    <property type="entry name" value="Methyltransf_25"/>
    <property type="match status" value="1"/>
</dbReference>
<keyword evidence="3" id="KW-0489">Methyltransferase</keyword>
<dbReference type="InterPro" id="IPR041698">
    <property type="entry name" value="Methyltransf_25"/>
</dbReference>
<dbReference type="Gene3D" id="3.40.50.150">
    <property type="entry name" value="Vaccinia Virus protein VP39"/>
    <property type="match status" value="1"/>
</dbReference>
<dbReference type="GO" id="GO:0032259">
    <property type="term" value="P:methylation"/>
    <property type="evidence" value="ECO:0007669"/>
    <property type="project" value="UniProtKB-KW"/>
</dbReference>
<keyword evidence="1 3" id="KW-0808">Transferase</keyword>
<dbReference type="SUPFAM" id="SSF53335">
    <property type="entry name" value="S-adenosyl-L-methionine-dependent methyltransferases"/>
    <property type="match status" value="1"/>
</dbReference>
<dbReference type="AlphaFoldDB" id="A0A0G1DHG6"/>
<feature type="domain" description="Methyltransferase" evidence="2">
    <location>
        <begin position="48"/>
        <end position="141"/>
    </location>
</feature>
<sequence>MKLIEQIVKRFDAKYQDDNTPWARTDIPVEVKKFVELVHEQTPKGSLLDMGCGDGWASIYFSEQGYDVYGIDGSPLAIEKARQKANKAGMSAQFIVGNALDYPYDDLQFDAIFDRGLLHHIPEENWTAYKKGLLRVLKPNGLYYLGAFSDDSEKKGFDPKKEGRLWNKVMDASGYWTYDHFFNQEVLNNFLGDDFDLVWQSKDVVASPNGSVLIHSIFKKKV</sequence>
<comment type="caution">
    <text evidence="3">The sequence shown here is derived from an EMBL/GenBank/DDBJ whole genome shotgun (WGS) entry which is preliminary data.</text>
</comment>
<evidence type="ECO:0000313" key="3">
    <source>
        <dbReference type="EMBL" id="KKS70251.1"/>
    </source>
</evidence>
<dbReference type="InterPro" id="IPR029063">
    <property type="entry name" value="SAM-dependent_MTases_sf"/>
</dbReference>
<dbReference type="EMBL" id="LCEK01000064">
    <property type="protein sequence ID" value="KKS70251.1"/>
    <property type="molecule type" value="Genomic_DNA"/>
</dbReference>
<evidence type="ECO:0000259" key="2">
    <source>
        <dbReference type="Pfam" id="PF13649"/>
    </source>
</evidence>
<evidence type="ECO:0000256" key="1">
    <source>
        <dbReference type="ARBA" id="ARBA00022679"/>
    </source>
</evidence>
<evidence type="ECO:0000313" key="4">
    <source>
        <dbReference type="Proteomes" id="UP000033867"/>
    </source>
</evidence>
<name>A0A0G1DHG6_9BACT</name>
<dbReference type="CDD" id="cd02440">
    <property type="entry name" value="AdoMet_MTases"/>
    <property type="match status" value="1"/>
</dbReference>
<gene>
    <name evidence="3" type="ORF">UV42_C0064G0003</name>
</gene>
<organism evidence="3 4">
    <name type="scientific">Candidatus Magasanikbacteria bacterium GW2011_GWE2_42_7</name>
    <dbReference type="NCBI Taxonomy" id="1619052"/>
    <lineage>
        <taxon>Bacteria</taxon>
        <taxon>Candidatus Magasanikiibacteriota</taxon>
    </lineage>
</organism>
<dbReference type="PANTHER" id="PTHR43861">
    <property type="entry name" value="TRANS-ACONITATE 2-METHYLTRANSFERASE-RELATED"/>
    <property type="match status" value="1"/>
</dbReference>